<evidence type="ECO:0000256" key="2">
    <source>
        <dbReference type="ARBA" id="ARBA00022448"/>
    </source>
</evidence>
<protein>
    <submittedName>
        <fullName evidence="13">TonB-dependent receptor</fullName>
    </submittedName>
</protein>
<dbReference type="CDD" id="cd01347">
    <property type="entry name" value="ligand_gated_channel"/>
    <property type="match status" value="1"/>
</dbReference>
<keyword evidence="6 8" id="KW-0472">Membrane</keyword>
<dbReference type="Proteomes" id="UP000058599">
    <property type="component" value="Chromosome"/>
</dbReference>
<evidence type="ECO:0000259" key="12">
    <source>
        <dbReference type="Pfam" id="PF07715"/>
    </source>
</evidence>
<organism evidence="13 14">
    <name type="scientific">Sphingopyxis granuli</name>
    <dbReference type="NCBI Taxonomy" id="267128"/>
    <lineage>
        <taxon>Bacteria</taxon>
        <taxon>Pseudomonadati</taxon>
        <taxon>Pseudomonadota</taxon>
        <taxon>Alphaproteobacteria</taxon>
        <taxon>Sphingomonadales</taxon>
        <taxon>Sphingomonadaceae</taxon>
        <taxon>Sphingopyxis</taxon>
    </lineage>
</organism>
<evidence type="ECO:0000313" key="13">
    <source>
        <dbReference type="EMBL" id="AMG72498.1"/>
    </source>
</evidence>
<keyword evidence="5 9" id="KW-0798">TonB box</keyword>
<dbReference type="GO" id="GO:0009279">
    <property type="term" value="C:cell outer membrane"/>
    <property type="evidence" value="ECO:0007669"/>
    <property type="project" value="UniProtKB-SubCell"/>
</dbReference>
<dbReference type="InterPro" id="IPR037066">
    <property type="entry name" value="Plug_dom_sf"/>
</dbReference>
<dbReference type="Pfam" id="PF07715">
    <property type="entry name" value="Plug"/>
    <property type="match status" value="1"/>
</dbReference>
<evidence type="ECO:0000256" key="8">
    <source>
        <dbReference type="PROSITE-ProRule" id="PRU01360"/>
    </source>
</evidence>
<keyword evidence="7 8" id="KW-0998">Cell outer membrane</keyword>
<dbReference type="KEGG" id="sgi:SGRAN_0100"/>
<keyword evidence="13" id="KW-0675">Receptor</keyword>
<proteinExistence type="inferred from homology"/>
<keyword evidence="10" id="KW-0732">Signal</keyword>
<dbReference type="PROSITE" id="PS52016">
    <property type="entry name" value="TONB_DEPENDENT_REC_3"/>
    <property type="match status" value="1"/>
</dbReference>
<comment type="subcellular location">
    <subcellularLocation>
        <location evidence="1 8">Cell outer membrane</location>
        <topology evidence="1 8">Multi-pass membrane protein</topology>
    </subcellularLocation>
</comment>
<dbReference type="InterPro" id="IPR000531">
    <property type="entry name" value="Beta-barrel_TonB"/>
</dbReference>
<keyword evidence="3 8" id="KW-1134">Transmembrane beta strand</keyword>
<feature type="domain" description="TonB-dependent receptor-like beta-barrel" evidence="11">
    <location>
        <begin position="296"/>
        <end position="785"/>
    </location>
</feature>
<name>A0AA86GJ49_9SPHN</name>
<dbReference type="AlphaFoldDB" id="A0AA86GJ49"/>
<evidence type="ECO:0000256" key="7">
    <source>
        <dbReference type="ARBA" id="ARBA00023237"/>
    </source>
</evidence>
<evidence type="ECO:0000256" key="10">
    <source>
        <dbReference type="SAM" id="SignalP"/>
    </source>
</evidence>
<evidence type="ECO:0000256" key="9">
    <source>
        <dbReference type="RuleBase" id="RU003357"/>
    </source>
</evidence>
<dbReference type="Gene3D" id="2.170.130.10">
    <property type="entry name" value="TonB-dependent receptor, plug domain"/>
    <property type="match status" value="1"/>
</dbReference>
<evidence type="ECO:0000256" key="3">
    <source>
        <dbReference type="ARBA" id="ARBA00022452"/>
    </source>
</evidence>
<dbReference type="InterPro" id="IPR012910">
    <property type="entry name" value="Plug_dom"/>
</dbReference>
<evidence type="ECO:0000313" key="14">
    <source>
        <dbReference type="Proteomes" id="UP000058599"/>
    </source>
</evidence>
<dbReference type="EMBL" id="CP012199">
    <property type="protein sequence ID" value="AMG72498.1"/>
    <property type="molecule type" value="Genomic_DNA"/>
</dbReference>
<evidence type="ECO:0000256" key="6">
    <source>
        <dbReference type="ARBA" id="ARBA00023136"/>
    </source>
</evidence>
<evidence type="ECO:0000256" key="4">
    <source>
        <dbReference type="ARBA" id="ARBA00022692"/>
    </source>
</evidence>
<dbReference type="InterPro" id="IPR036942">
    <property type="entry name" value="Beta-barrel_TonB_sf"/>
</dbReference>
<sequence length="824" mass="87735">MQKYTRLLVGASCVAAAISMPAFAQDAPADDAGETASQSEIIVTGTRGQARTVISSPTPIDVIGGEELEKLGGGMQLRDALTQLVPSFQSTTVGSSSFNSLTRPAGLRGLSGVHVLVLVNGKRRHNSSIIDFNSGATSQGGNPVDLDLIPSSAIERIEVLRDGASAQYGSDAIAGVINVILKTNDSGGKATLEAGQRYGRDGSGSDGETISGSVSHGFALGDGGSFTLSVEGKKANAAVRNTDVTGALYFPLAGGVPDPRELTANRRTYQGGLPDVKDVKVAQTLVLPLGNVTFYSDGTFGYRDARVGQAGRRPNSNQNIIQIYPDGFTPYYTLQETDFQFTGGLRGETAGWNIDLSSTYGRNYVKNGAENTLNASLGPSSPTEFKTFSSAFDQWTNNLDLTRRIEFGGETALQVSLGAEYRYENYVTKPLDVDSYRAGGYFYPTGPLAGRPAQVGAQGAIVVTPEDAANINRNIWAGYVDLALDVSPRFLVTAAGRFEHFDDSSGSVFSGKVSARYELTDWLALRGAFSNGFRAPSLAQQDFAQTSTSINLVGGVYIPVLTKIVKTNSAVAQALGAQPLKPEKSKNYSLGFTLTPASGLSLSVDAYQIDLDDRITLTGLLSGTGIRNILIANGFSGDQSVRFFTNAVDTRTRGVDVVGTYAFDVGSAGRLRTSVGFNYNDTDIRKIAANPSELAGLGLTLFDRRTQGWFTSTPKTKLILGANFESGPFTINVKETRYDKFKSLDNLVGGLPVNDQSFGAKWITDLEVSYGVTEKFRVAAGAYNIFDVYPDRTTVANTIGLAPYGAGPFGQYGGYYYGRISLDF</sequence>
<dbReference type="PANTHER" id="PTHR47234:SF3">
    <property type="entry name" value="SECRETIN_TONB SHORT N-TERMINAL DOMAIN-CONTAINING PROTEIN"/>
    <property type="match status" value="1"/>
</dbReference>
<dbReference type="InterPro" id="IPR039426">
    <property type="entry name" value="TonB-dep_rcpt-like"/>
</dbReference>
<dbReference type="Gene3D" id="2.40.170.20">
    <property type="entry name" value="TonB-dependent receptor, beta-barrel domain"/>
    <property type="match status" value="1"/>
</dbReference>
<dbReference type="SUPFAM" id="SSF56935">
    <property type="entry name" value="Porins"/>
    <property type="match status" value="1"/>
</dbReference>
<feature type="chain" id="PRO_5041692402" evidence="10">
    <location>
        <begin position="25"/>
        <end position="824"/>
    </location>
</feature>
<feature type="domain" description="TonB-dependent receptor plug" evidence="12">
    <location>
        <begin position="54"/>
        <end position="176"/>
    </location>
</feature>
<feature type="signal peptide" evidence="10">
    <location>
        <begin position="1"/>
        <end position="24"/>
    </location>
</feature>
<keyword evidence="4 8" id="KW-0812">Transmembrane</keyword>
<evidence type="ECO:0000256" key="5">
    <source>
        <dbReference type="ARBA" id="ARBA00023077"/>
    </source>
</evidence>
<keyword evidence="14" id="KW-1185">Reference proteome</keyword>
<reference evidence="13 14" key="1">
    <citation type="journal article" date="2016" name="BMC Genomics">
        <title>Genomic analysis of the nitrate-respiring Sphingopyxis granuli (formerly Sphingomonas macrogoltabida) strain TFA.</title>
        <authorList>
            <person name="Garcia-Romero I."/>
            <person name="Perez-Pulido A.J."/>
            <person name="Gonzalez-Flores Y.E."/>
            <person name="Reyes-Ramirez F."/>
            <person name="Santero E."/>
            <person name="Floriano B."/>
        </authorList>
    </citation>
    <scope>NUCLEOTIDE SEQUENCE [LARGE SCALE GENOMIC DNA]</scope>
    <source>
        <strain evidence="13 14">TFA</strain>
    </source>
</reference>
<dbReference type="RefSeq" id="WP_067179775.1">
    <property type="nucleotide sequence ID" value="NZ_CP012199.1"/>
</dbReference>
<keyword evidence="2 8" id="KW-0813">Transport</keyword>
<dbReference type="PANTHER" id="PTHR47234">
    <property type="match status" value="1"/>
</dbReference>
<dbReference type="Pfam" id="PF00593">
    <property type="entry name" value="TonB_dep_Rec_b-barrel"/>
    <property type="match status" value="1"/>
</dbReference>
<comment type="similarity">
    <text evidence="8 9">Belongs to the TonB-dependent receptor family.</text>
</comment>
<accession>A0AA86GJ49</accession>
<evidence type="ECO:0000259" key="11">
    <source>
        <dbReference type="Pfam" id="PF00593"/>
    </source>
</evidence>
<gene>
    <name evidence="13" type="ORF">SGRAN_0100</name>
</gene>
<evidence type="ECO:0000256" key="1">
    <source>
        <dbReference type="ARBA" id="ARBA00004571"/>
    </source>
</evidence>